<dbReference type="Gene3D" id="1.20.1250.20">
    <property type="entry name" value="MFS general substrate transporter like domains"/>
    <property type="match status" value="1"/>
</dbReference>
<dbReference type="OrthoDB" id="381867at2157"/>
<feature type="transmembrane region" description="Helical" evidence="1">
    <location>
        <begin position="231"/>
        <end position="253"/>
    </location>
</feature>
<keyword evidence="3" id="KW-1185">Reference proteome</keyword>
<dbReference type="AlphaFoldDB" id="A0A2U9ID24"/>
<proteinExistence type="predicted"/>
<dbReference type="GeneID" id="36831284"/>
<feature type="transmembrane region" description="Helical" evidence="1">
    <location>
        <begin position="6"/>
        <end position="25"/>
    </location>
</feature>
<name>A0A2U9ID24_9CREN</name>
<evidence type="ECO:0000313" key="2">
    <source>
        <dbReference type="EMBL" id="AWR93899.1"/>
    </source>
</evidence>
<dbReference type="EMBL" id="CP029289">
    <property type="protein sequence ID" value="AWR93899.1"/>
    <property type="molecule type" value="Genomic_DNA"/>
</dbReference>
<evidence type="ECO:0000313" key="3">
    <source>
        <dbReference type="Proteomes" id="UP000248044"/>
    </source>
</evidence>
<feature type="transmembrane region" description="Helical" evidence="1">
    <location>
        <begin position="200"/>
        <end position="219"/>
    </location>
</feature>
<feature type="transmembrane region" description="Helical" evidence="1">
    <location>
        <begin position="177"/>
        <end position="194"/>
    </location>
</feature>
<feature type="transmembrane region" description="Helical" evidence="1">
    <location>
        <begin position="63"/>
        <end position="81"/>
    </location>
</feature>
<keyword evidence="1" id="KW-0812">Transmembrane</keyword>
<feature type="transmembrane region" description="Helical" evidence="1">
    <location>
        <begin position="113"/>
        <end position="135"/>
    </location>
</feature>
<gene>
    <name evidence="2" type="ORF">DFR85_03970</name>
</gene>
<evidence type="ECO:0000256" key="1">
    <source>
        <dbReference type="SAM" id="Phobius"/>
    </source>
</evidence>
<dbReference type="InterPro" id="IPR036259">
    <property type="entry name" value="MFS_trans_sf"/>
</dbReference>
<feature type="transmembrane region" description="Helical" evidence="1">
    <location>
        <begin position="259"/>
        <end position="283"/>
    </location>
</feature>
<sequence length="285" mass="32046">MFLIIIFLILGLNIESLAGFILGEWMKENINEEDINAVFSLTFTLLTLVATAIMFLIGFLAEIYGLVVIQIYLVIYTILQYNRFAIISTVKINNRKVEINKIYFRNAVKDNKLLLLTLSAVIFYFIFSGMSTVIIDIIGKIGNFFEIYATYSSVSYLIASFGGYISSLTFTKRISNLFIFPLIYSGISFLLVYSPSILSIGVFTLVSAFSGAVFSLNYYSLLNITVKQEQYGIQTGFSNAMTSIGELIAPLLFSFTLEFSLFSLETMIVLFAIFSIAILVALYKY</sequence>
<dbReference type="Proteomes" id="UP000248044">
    <property type="component" value="Chromosome"/>
</dbReference>
<reference evidence="2 3" key="1">
    <citation type="submission" date="2018-05" db="EMBL/GenBank/DDBJ databases">
        <title>Complete Genome Sequences of Extremely Thermoacidophilic, Metal-Mobilizing Type-Strain Members of the Archaeal Family Sulfolobaceae: Acidianus brierleyi DSM-1651T, Acidianus sulfidivorans DSM-18786T, Metallosphaera hakonensis DSM-7519T, and Metallosphaera prunae DSM-10039T.</title>
        <authorList>
            <person name="Counts J.A."/>
            <person name="Kelly R.M."/>
        </authorList>
    </citation>
    <scope>NUCLEOTIDE SEQUENCE [LARGE SCALE GENOMIC DNA]</scope>
    <source>
        <strain evidence="2 3">DSM 1651</strain>
    </source>
</reference>
<organism evidence="2 3">
    <name type="scientific">Acidianus brierleyi</name>
    <dbReference type="NCBI Taxonomy" id="41673"/>
    <lineage>
        <taxon>Archaea</taxon>
        <taxon>Thermoproteota</taxon>
        <taxon>Thermoprotei</taxon>
        <taxon>Sulfolobales</taxon>
        <taxon>Sulfolobaceae</taxon>
        <taxon>Acidianus</taxon>
    </lineage>
</organism>
<dbReference type="RefSeq" id="WP_110269783.1">
    <property type="nucleotide sequence ID" value="NZ_CP029289.2"/>
</dbReference>
<keyword evidence="1" id="KW-1133">Transmembrane helix</keyword>
<feature type="transmembrane region" description="Helical" evidence="1">
    <location>
        <begin position="147"/>
        <end position="165"/>
    </location>
</feature>
<protein>
    <recommendedName>
        <fullName evidence="4">MFS transporter</fullName>
    </recommendedName>
</protein>
<accession>A0A2U9ID24</accession>
<dbReference type="SUPFAM" id="SSF103473">
    <property type="entry name" value="MFS general substrate transporter"/>
    <property type="match status" value="1"/>
</dbReference>
<dbReference type="KEGG" id="abri:DFR85_03970"/>
<keyword evidence="1" id="KW-0472">Membrane</keyword>
<evidence type="ECO:0008006" key="4">
    <source>
        <dbReference type="Google" id="ProtNLM"/>
    </source>
</evidence>
<feature type="transmembrane region" description="Helical" evidence="1">
    <location>
        <begin position="37"/>
        <end position="57"/>
    </location>
</feature>